<sequence>MLAKNTFKYGQVQVKPSKFGEWQIIEFEISDSDASFFNMRNAINGRSHLNVEAGSYTRLMKANEVVMSNTQMELQSNSVAYENATGNVLIAGLGMGMILDAILSKPDVKSVLVVEFDQHIVDHIGAYYKDDSRVEIIQGSIFDYQLTDNEHYDYIWFDIWTFLSQDNCEEFITLYEKFEDHCDWMSFWGLEYFYEEYFEDCGKVLI</sequence>
<dbReference type="Proteomes" id="UP000569202">
    <property type="component" value="Unassembled WGS sequence"/>
</dbReference>
<dbReference type="InterPro" id="IPR029063">
    <property type="entry name" value="SAM-dependent_MTases_sf"/>
</dbReference>
<reference evidence="1 2" key="1">
    <citation type="submission" date="2020-04" db="EMBL/GenBank/DDBJ databases">
        <title>Acinetobacter Taxon 24.</title>
        <authorList>
            <person name="Nemec A."/>
            <person name="Radolfova-Krizova L."/>
            <person name="Higgins P.G."/>
            <person name="Spanelova P."/>
        </authorList>
    </citation>
    <scope>NUCLEOTIDE SEQUENCE [LARGE SCALE GENOMIC DNA]</scope>
    <source>
        <strain evidence="1 2">ANC 5380</strain>
    </source>
</reference>
<dbReference type="RefSeq" id="WP_171541081.1">
    <property type="nucleotide sequence ID" value="NZ_JABERL010000058.1"/>
</dbReference>
<evidence type="ECO:0008006" key="3">
    <source>
        <dbReference type="Google" id="ProtNLM"/>
    </source>
</evidence>
<organism evidence="1 2">
    <name type="scientific">Acinetobacter terrae</name>
    <dbReference type="NCBI Taxonomy" id="2731247"/>
    <lineage>
        <taxon>Bacteria</taxon>
        <taxon>Pseudomonadati</taxon>
        <taxon>Pseudomonadota</taxon>
        <taxon>Gammaproteobacteria</taxon>
        <taxon>Moraxellales</taxon>
        <taxon>Moraxellaceae</taxon>
        <taxon>Acinetobacter</taxon>
        <taxon>Acinetobacter Taxon 24</taxon>
    </lineage>
</organism>
<evidence type="ECO:0000313" key="2">
    <source>
        <dbReference type="Proteomes" id="UP000569202"/>
    </source>
</evidence>
<name>A0A7Y2WC36_9GAMM</name>
<dbReference type="AlphaFoldDB" id="A0A7Y2WC36"/>
<proteinExistence type="predicted"/>
<evidence type="ECO:0000313" key="1">
    <source>
        <dbReference type="EMBL" id="NNH78919.1"/>
    </source>
</evidence>
<dbReference type="EMBL" id="JABERL010000058">
    <property type="protein sequence ID" value="NNH78919.1"/>
    <property type="molecule type" value="Genomic_DNA"/>
</dbReference>
<comment type="caution">
    <text evidence="1">The sequence shown here is derived from an EMBL/GenBank/DDBJ whole genome shotgun (WGS) entry which is preliminary data.</text>
</comment>
<accession>A0A7Y2WC36</accession>
<dbReference type="Gene3D" id="3.40.50.150">
    <property type="entry name" value="Vaccinia Virus protein VP39"/>
    <property type="match status" value="1"/>
</dbReference>
<protein>
    <recommendedName>
        <fullName evidence="3">Spermidine synthase</fullName>
    </recommendedName>
</protein>
<dbReference type="CDD" id="cd02440">
    <property type="entry name" value="AdoMet_MTases"/>
    <property type="match status" value="1"/>
</dbReference>
<gene>
    <name evidence="1" type="ORF">HLH17_14950</name>
</gene>
<dbReference type="SUPFAM" id="SSF53335">
    <property type="entry name" value="S-adenosyl-L-methionine-dependent methyltransferases"/>
    <property type="match status" value="1"/>
</dbReference>